<dbReference type="GeneID" id="25729328"/>
<dbReference type="SUPFAM" id="SSF56672">
    <property type="entry name" value="DNA/RNA polymerases"/>
    <property type="match status" value="1"/>
</dbReference>
<dbReference type="GO" id="GO:0003887">
    <property type="term" value="F:DNA-directed DNA polymerase activity"/>
    <property type="evidence" value="ECO:0007669"/>
    <property type="project" value="InterPro"/>
</dbReference>
<dbReference type="PRINTS" id="PR00868">
    <property type="entry name" value="DNAPOLI"/>
</dbReference>
<evidence type="ECO:0000313" key="3">
    <source>
        <dbReference type="EMBL" id="KIY95951.1"/>
    </source>
</evidence>
<dbReference type="EMBL" id="KK103231">
    <property type="protein sequence ID" value="KIY95951.1"/>
    <property type="molecule type" value="Genomic_DNA"/>
</dbReference>
<evidence type="ECO:0000259" key="2">
    <source>
        <dbReference type="Pfam" id="PF00476"/>
    </source>
</evidence>
<keyword evidence="4" id="KW-1185">Reference proteome</keyword>
<dbReference type="OrthoDB" id="275278at2759"/>
<dbReference type="InterPro" id="IPR043502">
    <property type="entry name" value="DNA/RNA_pol_sf"/>
</dbReference>
<organism evidence="3 4">
    <name type="scientific">Monoraphidium neglectum</name>
    <dbReference type="NCBI Taxonomy" id="145388"/>
    <lineage>
        <taxon>Eukaryota</taxon>
        <taxon>Viridiplantae</taxon>
        <taxon>Chlorophyta</taxon>
        <taxon>core chlorophytes</taxon>
        <taxon>Chlorophyceae</taxon>
        <taxon>CS clade</taxon>
        <taxon>Sphaeropleales</taxon>
        <taxon>Selenastraceae</taxon>
        <taxon>Monoraphidium</taxon>
    </lineage>
</organism>
<dbReference type="STRING" id="145388.A0A0D2M3N0"/>
<dbReference type="GO" id="GO:0006302">
    <property type="term" value="P:double-strand break repair"/>
    <property type="evidence" value="ECO:0007669"/>
    <property type="project" value="TreeGrafter"/>
</dbReference>
<dbReference type="Gene3D" id="3.30.70.370">
    <property type="match status" value="1"/>
</dbReference>
<dbReference type="AlphaFoldDB" id="A0A0D2M3N0"/>
<evidence type="ECO:0000256" key="1">
    <source>
        <dbReference type="ARBA" id="ARBA00022705"/>
    </source>
</evidence>
<evidence type="ECO:0000313" key="4">
    <source>
        <dbReference type="Proteomes" id="UP000054498"/>
    </source>
</evidence>
<name>A0A0D2M3N0_9CHLO</name>
<dbReference type="InterPro" id="IPR001098">
    <property type="entry name" value="DNA-dir_DNA_pol_A_palm_dom"/>
</dbReference>
<sequence length="121" mass="13580">MLGRRRNLPSISSPRAFERSRAERAAINTPIQGSAADVATAAMLAIQRDEWLRENGWRLLLQVHDEVMLEGPKESAAEARQRVIAAMENPWANLGHSFEGRPLRVELVVDCKAADTWYDAK</sequence>
<dbReference type="PANTHER" id="PTHR10133">
    <property type="entry name" value="DNA POLYMERASE I"/>
    <property type="match status" value="1"/>
</dbReference>
<accession>A0A0D2M3N0</accession>
<keyword evidence="1" id="KW-0235">DNA replication</keyword>
<dbReference type="Gene3D" id="1.10.150.20">
    <property type="entry name" value="5' to 3' exonuclease, C-terminal subdomain"/>
    <property type="match status" value="1"/>
</dbReference>
<protein>
    <recommendedName>
        <fullName evidence="2">DNA-directed DNA polymerase family A palm domain-containing protein</fullName>
    </recommendedName>
</protein>
<dbReference type="Pfam" id="PF00476">
    <property type="entry name" value="DNA_pol_A"/>
    <property type="match status" value="1"/>
</dbReference>
<proteinExistence type="predicted"/>
<dbReference type="KEGG" id="mng:MNEG_12009"/>
<dbReference type="InterPro" id="IPR002298">
    <property type="entry name" value="DNA_polymerase_A"/>
</dbReference>
<dbReference type="GO" id="GO:0006261">
    <property type="term" value="P:DNA-templated DNA replication"/>
    <property type="evidence" value="ECO:0007669"/>
    <property type="project" value="InterPro"/>
</dbReference>
<dbReference type="GO" id="GO:0003677">
    <property type="term" value="F:DNA binding"/>
    <property type="evidence" value="ECO:0007669"/>
    <property type="project" value="InterPro"/>
</dbReference>
<dbReference type="PANTHER" id="PTHR10133:SF27">
    <property type="entry name" value="DNA POLYMERASE NU"/>
    <property type="match status" value="1"/>
</dbReference>
<dbReference type="Proteomes" id="UP000054498">
    <property type="component" value="Unassembled WGS sequence"/>
</dbReference>
<dbReference type="RefSeq" id="XP_013894971.1">
    <property type="nucleotide sequence ID" value="XM_014039517.1"/>
</dbReference>
<reference evidence="3 4" key="1">
    <citation type="journal article" date="2013" name="BMC Genomics">
        <title>Reconstruction of the lipid metabolism for the microalga Monoraphidium neglectum from its genome sequence reveals characteristics suitable for biofuel production.</title>
        <authorList>
            <person name="Bogen C."/>
            <person name="Al-Dilaimi A."/>
            <person name="Albersmeier A."/>
            <person name="Wichmann J."/>
            <person name="Grundmann M."/>
            <person name="Rupp O."/>
            <person name="Lauersen K.J."/>
            <person name="Blifernez-Klassen O."/>
            <person name="Kalinowski J."/>
            <person name="Goesmann A."/>
            <person name="Mussgnug J.H."/>
            <person name="Kruse O."/>
        </authorList>
    </citation>
    <scope>NUCLEOTIDE SEQUENCE [LARGE SCALE GENOMIC DNA]</scope>
    <source>
        <strain evidence="3 4">SAG 48.87</strain>
    </source>
</reference>
<gene>
    <name evidence="3" type="ORF">MNEG_12009</name>
</gene>
<feature type="domain" description="DNA-directed DNA polymerase family A palm" evidence="2">
    <location>
        <begin position="1"/>
        <end position="119"/>
    </location>
</feature>